<dbReference type="SMART" id="SM00052">
    <property type="entry name" value="EAL"/>
    <property type="match status" value="1"/>
</dbReference>
<dbReference type="InterPro" id="IPR033423">
    <property type="entry name" value="GAPES4"/>
</dbReference>
<dbReference type="InterPro" id="IPR035919">
    <property type="entry name" value="EAL_sf"/>
</dbReference>
<dbReference type="Proteomes" id="UP000226420">
    <property type="component" value="Unassembled WGS sequence"/>
</dbReference>
<name>A0AAJ4W9P3_9GAMM</name>
<evidence type="ECO:0000313" key="4">
    <source>
        <dbReference type="EMBL" id="SFC59258.1"/>
    </source>
</evidence>
<dbReference type="InterPro" id="IPR043128">
    <property type="entry name" value="Rev_trsase/Diguanyl_cyclase"/>
</dbReference>
<dbReference type="InterPro" id="IPR029787">
    <property type="entry name" value="Nucleotide_cyclase"/>
</dbReference>
<proteinExistence type="predicted"/>
<dbReference type="Pfam" id="PF00990">
    <property type="entry name" value="GGDEF"/>
    <property type="match status" value="1"/>
</dbReference>
<organism evidence="4 5">
    <name type="scientific">Pragia fontium DSM 5563 = ATCC 49100</name>
    <dbReference type="NCBI Taxonomy" id="1122977"/>
    <lineage>
        <taxon>Bacteria</taxon>
        <taxon>Pseudomonadati</taxon>
        <taxon>Pseudomonadota</taxon>
        <taxon>Gammaproteobacteria</taxon>
        <taxon>Enterobacterales</taxon>
        <taxon>Budviciaceae</taxon>
        <taxon>Pragia</taxon>
    </lineage>
</organism>
<evidence type="ECO:0000256" key="1">
    <source>
        <dbReference type="SAM" id="Phobius"/>
    </source>
</evidence>
<dbReference type="SMART" id="SM00267">
    <property type="entry name" value="GGDEF"/>
    <property type="match status" value="1"/>
</dbReference>
<dbReference type="PANTHER" id="PTHR33121:SF32">
    <property type="entry name" value="RNASE E SPECIFICITY FACTOR CSRD"/>
    <property type="match status" value="1"/>
</dbReference>
<dbReference type="SUPFAM" id="SSF55073">
    <property type="entry name" value="Nucleotide cyclase"/>
    <property type="match status" value="1"/>
</dbReference>
<comment type="caution">
    <text evidence="4">The sequence shown here is derived from an EMBL/GenBank/DDBJ whole genome shotgun (WGS) entry which is preliminary data.</text>
</comment>
<feature type="domain" description="GGDEF" evidence="3">
    <location>
        <begin position="254"/>
        <end position="387"/>
    </location>
</feature>
<dbReference type="CDD" id="cd01948">
    <property type="entry name" value="EAL"/>
    <property type="match status" value="1"/>
</dbReference>
<dbReference type="EMBL" id="FOLW01000003">
    <property type="protein sequence ID" value="SFC59258.1"/>
    <property type="molecule type" value="Genomic_DNA"/>
</dbReference>
<dbReference type="PROSITE" id="PS50887">
    <property type="entry name" value="GGDEF"/>
    <property type="match status" value="1"/>
</dbReference>
<reference evidence="4 5" key="1">
    <citation type="submission" date="2016-10" db="EMBL/GenBank/DDBJ databases">
        <authorList>
            <person name="Varghese N."/>
            <person name="Submissions S."/>
        </authorList>
    </citation>
    <scope>NUCLEOTIDE SEQUENCE [LARGE SCALE GENOMIC DNA]</scope>
    <source>
        <strain evidence="4 5">DSM 5563</strain>
    </source>
</reference>
<feature type="transmembrane region" description="Helical" evidence="1">
    <location>
        <begin position="135"/>
        <end position="158"/>
    </location>
</feature>
<protein>
    <submittedName>
        <fullName evidence="4">RNase E specificity factor CsrD</fullName>
    </submittedName>
</protein>
<keyword evidence="1" id="KW-0812">Transmembrane</keyword>
<keyword evidence="1" id="KW-1133">Transmembrane helix</keyword>
<dbReference type="Gene3D" id="3.20.20.450">
    <property type="entry name" value="EAL domain"/>
    <property type="match status" value="1"/>
</dbReference>
<feature type="transmembrane region" description="Helical" evidence="1">
    <location>
        <begin position="12"/>
        <end position="35"/>
    </location>
</feature>
<dbReference type="InterPro" id="IPR001633">
    <property type="entry name" value="EAL_dom"/>
</dbReference>
<dbReference type="InterPro" id="IPR050706">
    <property type="entry name" value="Cyclic-di-GMP_PDE-like"/>
</dbReference>
<gene>
    <name evidence="4" type="ORF">SAMN02745723_10355</name>
</gene>
<feature type="domain" description="EAL" evidence="2">
    <location>
        <begin position="396"/>
        <end position="644"/>
    </location>
</feature>
<dbReference type="InterPro" id="IPR000160">
    <property type="entry name" value="GGDEF_dom"/>
</dbReference>
<dbReference type="SUPFAM" id="SSF141868">
    <property type="entry name" value="EAL domain-like"/>
    <property type="match status" value="1"/>
</dbReference>
<sequence length="647" mass="73673">MGMRFTARLSIFISLLVFLTMILALLTSMVSIYFVGENKMEKHWHALASTVDQALIYQSPAVYDRWLPVVMFATGVHQLTITDEKDKIIYTHTSESKPDFWERFHNLSSTELILQQHPGYSMSITYANPILSTLFSLPILLAIVTVIVFISLVMFWWVHWLKQQFRGLLLLEERSLRILSGEREGVTTADVHEWPVNTSAAIDSLLSDLKNMSDERVRMDKLIRAFAAQDAQTGLSNRLFFDNHLATQLEEPNAHGVVMMIRLPELELMVEEYGKESVDELLYMLVNMLSTFIMRHPAALLARYFSNDFSVMLPHRSLKEADAIGAQLVNAIGTLPLLPNIAKESLIHIGICAYRQGQTPEQIMDNAEQAARTAVLQGSNGWFIDENQVTNVARGSVRWRTLLEKMLSQGGPDLYYKPAVMVNGDLNHREILIRIHDGNDVLQPSEFMPLVQQFGLSERFDRLVLSKTLPLLDRWPTDTIAVSVTVDSLLKHSFQIWLRDQLLEKAKSYRKRIIFELAEADVCQYSDRLRPVIRLLHALGCRLGIVQAGLTVVSTIYIKTMPIEVIKLHPGLVRNIDRRPENQLFVDSLVSACEGTHVVVMAASVRTQHEWETLRSRGVSGGQGEFFARPTPIPFLKEKNSRQKRHF</sequence>
<dbReference type="Pfam" id="PF17157">
    <property type="entry name" value="GAPES4"/>
    <property type="match status" value="1"/>
</dbReference>
<evidence type="ECO:0000313" key="5">
    <source>
        <dbReference type="Proteomes" id="UP000226420"/>
    </source>
</evidence>
<dbReference type="Pfam" id="PF00563">
    <property type="entry name" value="EAL"/>
    <property type="match status" value="1"/>
</dbReference>
<dbReference type="PROSITE" id="PS50883">
    <property type="entry name" value="EAL"/>
    <property type="match status" value="1"/>
</dbReference>
<keyword evidence="1" id="KW-0472">Membrane</keyword>
<dbReference type="GO" id="GO:0071111">
    <property type="term" value="F:cyclic-guanylate-specific phosphodiesterase activity"/>
    <property type="evidence" value="ECO:0007669"/>
    <property type="project" value="InterPro"/>
</dbReference>
<dbReference type="PANTHER" id="PTHR33121">
    <property type="entry name" value="CYCLIC DI-GMP PHOSPHODIESTERASE PDEF"/>
    <property type="match status" value="1"/>
</dbReference>
<dbReference type="NCBIfam" id="NF008281">
    <property type="entry name" value="PRK11059.1"/>
    <property type="match status" value="1"/>
</dbReference>
<dbReference type="Gene3D" id="3.30.70.270">
    <property type="match status" value="1"/>
</dbReference>
<dbReference type="AlphaFoldDB" id="A0AAJ4W9P3"/>
<accession>A0AAJ4W9P3</accession>
<evidence type="ECO:0000259" key="2">
    <source>
        <dbReference type="PROSITE" id="PS50883"/>
    </source>
</evidence>
<evidence type="ECO:0000259" key="3">
    <source>
        <dbReference type="PROSITE" id="PS50887"/>
    </source>
</evidence>